<evidence type="ECO:0000313" key="3">
    <source>
        <dbReference type="Proteomes" id="UP000199180"/>
    </source>
</evidence>
<name>A0A1I0A968_9RHOB</name>
<dbReference type="AlphaFoldDB" id="A0A1I0A968"/>
<accession>A0A1I0A968</accession>
<dbReference type="EMBL" id="FOHO01000002">
    <property type="protein sequence ID" value="SES90691.1"/>
    <property type="molecule type" value="Genomic_DNA"/>
</dbReference>
<sequence length="265" mass="27751">MTISTPRDSPRHAVLGIDAAWTAHHPSGVALAVQDGAGWRLAGLWPSYSDFTGGGGAADDLIAACLHHCGRAPDLVAVDMPLSLDPIVGRRVSDNAVSRAYGGRGAGTHSPSASRPGPIADDLRRGFADLGYGLCTEACPDGRLAEVYPHPALIELTGASRRLPYKVGRIGAYWRGLAPAQRRVALMRVWRDVLDHLQAALPGSDAALPLPPPDARLATLKATEDQLDAIICALAGIHILSGTAQAYGDARSAIWVPKFAGARLG</sequence>
<dbReference type="PIRSF" id="PIRSF018008">
    <property type="entry name" value="UCP018008"/>
    <property type="match status" value="1"/>
</dbReference>
<reference evidence="2 3" key="1">
    <citation type="submission" date="2016-10" db="EMBL/GenBank/DDBJ databases">
        <authorList>
            <person name="de Groot N.N."/>
        </authorList>
    </citation>
    <scope>NUCLEOTIDE SEQUENCE [LARGE SCALE GENOMIC DNA]</scope>
    <source>
        <strain evidence="2 3">DSM 17862</strain>
    </source>
</reference>
<dbReference type="STRING" id="364199.SAMN04489858_102152"/>
<dbReference type="InterPro" id="IPR007362">
    <property type="entry name" value="DUF429"/>
</dbReference>
<dbReference type="InterPro" id="IPR008306">
    <property type="entry name" value="UCP018008"/>
</dbReference>
<organism evidence="2 3">
    <name type="scientific">Paracoccus homiensis</name>
    <dbReference type="NCBI Taxonomy" id="364199"/>
    <lineage>
        <taxon>Bacteria</taxon>
        <taxon>Pseudomonadati</taxon>
        <taxon>Pseudomonadota</taxon>
        <taxon>Alphaproteobacteria</taxon>
        <taxon>Rhodobacterales</taxon>
        <taxon>Paracoccaceae</taxon>
        <taxon>Paracoccus</taxon>
    </lineage>
</organism>
<dbReference type="OrthoDB" id="9801824at2"/>
<gene>
    <name evidence="2" type="ORF">SAMN04489858_102152</name>
</gene>
<feature type="region of interest" description="Disordered" evidence="1">
    <location>
        <begin position="99"/>
        <end position="118"/>
    </location>
</feature>
<proteinExistence type="predicted"/>
<dbReference type="Proteomes" id="UP000199180">
    <property type="component" value="Unassembled WGS sequence"/>
</dbReference>
<protein>
    <submittedName>
        <fullName evidence="2">Predicted nuclease (RNAse H fold)</fullName>
    </submittedName>
</protein>
<dbReference type="RefSeq" id="WP_090732426.1">
    <property type="nucleotide sequence ID" value="NZ_FOHO01000002.1"/>
</dbReference>
<keyword evidence="3" id="KW-1185">Reference proteome</keyword>
<evidence type="ECO:0000313" key="2">
    <source>
        <dbReference type="EMBL" id="SES90691.1"/>
    </source>
</evidence>
<dbReference type="Pfam" id="PF04250">
    <property type="entry name" value="DUF429"/>
    <property type="match status" value="1"/>
</dbReference>
<evidence type="ECO:0000256" key="1">
    <source>
        <dbReference type="SAM" id="MobiDB-lite"/>
    </source>
</evidence>